<reference evidence="2" key="1">
    <citation type="journal article" date="2020" name="Stud. Mycol.">
        <title>101 Dothideomycetes genomes: a test case for predicting lifestyles and emergence of pathogens.</title>
        <authorList>
            <person name="Haridas S."/>
            <person name="Albert R."/>
            <person name="Binder M."/>
            <person name="Bloem J."/>
            <person name="Labutti K."/>
            <person name="Salamov A."/>
            <person name="Andreopoulos B."/>
            <person name="Baker S."/>
            <person name="Barry K."/>
            <person name="Bills G."/>
            <person name="Bluhm B."/>
            <person name="Cannon C."/>
            <person name="Castanera R."/>
            <person name="Culley D."/>
            <person name="Daum C."/>
            <person name="Ezra D."/>
            <person name="Gonzalez J."/>
            <person name="Henrissat B."/>
            <person name="Kuo A."/>
            <person name="Liang C."/>
            <person name="Lipzen A."/>
            <person name="Lutzoni F."/>
            <person name="Magnuson J."/>
            <person name="Mondo S."/>
            <person name="Nolan M."/>
            <person name="Ohm R."/>
            <person name="Pangilinan J."/>
            <person name="Park H.-J."/>
            <person name="Ramirez L."/>
            <person name="Alfaro M."/>
            <person name="Sun H."/>
            <person name="Tritt A."/>
            <person name="Yoshinaga Y."/>
            <person name="Zwiers L.-H."/>
            <person name="Turgeon B."/>
            <person name="Goodwin S."/>
            <person name="Spatafora J."/>
            <person name="Crous P."/>
            <person name="Grigoriev I."/>
        </authorList>
    </citation>
    <scope>NUCLEOTIDE SEQUENCE</scope>
    <source>
        <strain evidence="2">ATCC 16933</strain>
    </source>
</reference>
<name>A0A6A6PEV5_9PEZI</name>
<evidence type="ECO:0000313" key="3">
    <source>
        <dbReference type="Proteomes" id="UP000799766"/>
    </source>
</evidence>
<evidence type="ECO:0000256" key="1">
    <source>
        <dbReference type="SAM" id="Phobius"/>
    </source>
</evidence>
<keyword evidence="1" id="KW-0472">Membrane</keyword>
<keyword evidence="1" id="KW-1133">Transmembrane helix</keyword>
<sequence length="241" mass="27190">MHSILSSSNRQRLAKMISFTIKPKQSLAQRLLILIRRISVVLFGIGMASGAAVMSRYDTLKLFEPSGNRADNSTIIVPHMPCNRLPIQDVLSHLLNCPSTIFFRAYLPNFVQYPIPHDLLISTIVYAVCYAGFFWCFRYDKYQGYWYSGAILVSLFGKWTGLLQAHTFFIGLTPQLTALFIFLSAVQHRFIDSDERGKKTLAVEVQRVQASNIVDAEMGSADEKEALLNETGVDEKKLGKM</sequence>
<protein>
    <submittedName>
        <fullName evidence="2">Uncharacterized protein</fullName>
    </submittedName>
</protein>
<feature type="transmembrane region" description="Helical" evidence="1">
    <location>
        <begin position="119"/>
        <end position="137"/>
    </location>
</feature>
<keyword evidence="3" id="KW-1185">Reference proteome</keyword>
<gene>
    <name evidence="2" type="ORF">BDY21DRAFT_331003</name>
</gene>
<keyword evidence="1" id="KW-0812">Transmembrane</keyword>
<evidence type="ECO:0000313" key="2">
    <source>
        <dbReference type="EMBL" id="KAF2462287.1"/>
    </source>
</evidence>
<organism evidence="2 3">
    <name type="scientific">Lineolata rhizophorae</name>
    <dbReference type="NCBI Taxonomy" id="578093"/>
    <lineage>
        <taxon>Eukaryota</taxon>
        <taxon>Fungi</taxon>
        <taxon>Dikarya</taxon>
        <taxon>Ascomycota</taxon>
        <taxon>Pezizomycotina</taxon>
        <taxon>Dothideomycetes</taxon>
        <taxon>Dothideomycetes incertae sedis</taxon>
        <taxon>Lineolatales</taxon>
        <taxon>Lineolataceae</taxon>
        <taxon>Lineolata</taxon>
    </lineage>
</organism>
<feature type="transmembrane region" description="Helical" evidence="1">
    <location>
        <begin position="34"/>
        <end position="54"/>
    </location>
</feature>
<feature type="transmembrane region" description="Helical" evidence="1">
    <location>
        <begin position="144"/>
        <end position="162"/>
    </location>
</feature>
<proteinExistence type="predicted"/>
<dbReference type="EMBL" id="MU001670">
    <property type="protein sequence ID" value="KAF2462287.1"/>
    <property type="molecule type" value="Genomic_DNA"/>
</dbReference>
<accession>A0A6A6PEV5</accession>
<feature type="transmembrane region" description="Helical" evidence="1">
    <location>
        <begin position="168"/>
        <end position="186"/>
    </location>
</feature>
<dbReference type="AlphaFoldDB" id="A0A6A6PEV5"/>
<dbReference type="Proteomes" id="UP000799766">
    <property type="component" value="Unassembled WGS sequence"/>
</dbReference>